<dbReference type="SUPFAM" id="SSF51120">
    <property type="entry name" value="beta-Roll"/>
    <property type="match status" value="4"/>
</dbReference>
<dbReference type="Pfam" id="PF00353">
    <property type="entry name" value="HemolysinCabind"/>
    <property type="match status" value="11"/>
</dbReference>
<dbReference type="PROSITE" id="PS00138">
    <property type="entry name" value="SUBTILASE_SER"/>
    <property type="match status" value="1"/>
</dbReference>
<dbReference type="EMBL" id="JBHRTR010000031">
    <property type="protein sequence ID" value="MFC3229303.1"/>
    <property type="molecule type" value="Genomic_DNA"/>
</dbReference>
<dbReference type="SUPFAM" id="SSF52743">
    <property type="entry name" value="Subtilisin-like"/>
    <property type="match status" value="1"/>
</dbReference>
<evidence type="ECO:0000313" key="9">
    <source>
        <dbReference type="Proteomes" id="UP001595528"/>
    </source>
</evidence>
<dbReference type="InterPro" id="IPR036852">
    <property type="entry name" value="Peptidase_S8/S53_dom_sf"/>
</dbReference>
<evidence type="ECO:0000259" key="7">
    <source>
        <dbReference type="Pfam" id="PF00082"/>
    </source>
</evidence>
<dbReference type="Proteomes" id="UP001595528">
    <property type="component" value="Unassembled WGS sequence"/>
</dbReference>
<dbReference type="PROSITE" id="PS00330">
    <property type="entry name" value="HEMOLYSIN_CALCIUM"/>
    <property type="match status" value="6"/>
</dbReference>
<sequence length="1229" mass="121542">MKHPYSDIGAMPDSGWATWGHDADPLLFDMPWTMDGRFQGAHLSFATEAGGTAWADPRAGSAGSLTFAALQPAPADPAVTDPALPGAGPQAGSPPAGGIGMAVDIGMPFDIGVTVDFGMTVRDGIAAGEPAVPGSAMAMATAPGTVPPAAGAVAPDSAAASGKPMVLEGLDSSAGPVALTAAAARGYGMLPEESGWPAGTPPAVTWAGSVANQADVAMRVDTARSTYGVDGSGLRVGILSDSYNSLGGAAADIASGDLPAAGVTVLDEYDDTGSDEGRAMAQLIHDLAPGAELLFHTAFDSAASFAQGIIDLAAAGADVIVDDVIYFAEPMFQDGPIAQAIDTVAAQGVAYFSSAGNIARDGYQSAFQGSGQNLILGGGSLGELHDFDPGAGVDTTQTIYVPVGAAFALSFQWDQPFNSFASSAASGGSASDIDIHVFDANGSLRGGGWRNNLGGDPQEVFTFTNTTSSPYLQLAISTYSGPDPGLMRYAAFGNFEAVEYGGGGTVYGHAAATGGQAVGAAYYRSTPAYGTSPPQIEGFSSAGTTTVLFDTAGNRLASPQVRATPDITAVDGTNTTFFGTDADNDGLPNFFGTSAAAPHAAAVAALMLQLDPTLTVSRIYEVLQATAIDMDDPYTAGFDTGWDAGTGYGLIQADAALAALGIASPPGGGGGGGGGPTPVSPTNLFVGDSSANTLSGTTGNDTLMGMAGSDTLRGGLGDDSLDGGDDGDLAYGEGGADVMTGGGGADSMYGDDGGDWIEGGEGGDLLAGLNQDDVLYGNAEADLLYGNAGNDRLFGGTGDDQVNGGTGSDLVDAGDGADTIYGLWDLATFLSAGDAAQTFDANSADTLRGGAGADSIYGGNGGDWIEGGEGGDYIAGLTGGDIGYGGGGNDVMYGNGGSDSLYGGGQNDLVNGGSGSDLIEGGDGSDSLYGLWDLDTFRAAGPAGQSTDNSASDTLRGGGGGDSILGGNGSDDIDGGDDNDYLAGLTGDDTLQGGDGSDIGYGNSGADRIFGGGGNDTLNGGVGADSLEGGDGADILVGLWSVETYVQAGVLDGGYDAANADTLIGGSGNDTMTGGSGSDSLDGGSGNDEIFALWGDDTANGGIGSDRIFGNGGNDLLYGEDGDDWIDGGAGYDTVSGGTGNDTLVGIWNTDALTGGSGGDTFVSYGAGFGSHVITDFSLAEGDSLQFEGANRSVSAVQGTTWVEIQDSDGNLLFTLQGLTDPSGLTFSI</sequence>
<feature type="domain" description="Peptidase S8/S53" evidence="7">
    <location>
        <begin position="486"/>
        <end position="649"/>
    </location>
</feature>
<evidence type="ECO:0000256" key="3">
    <source>
        <dbReference type="ARBA" id="ARBA00022670"/>
    </source>
</evidence>
<dbReference type="InterPro" id="IPR000209">
    <property type="entry name" value="Peptidase_S8/S53_dom"/>
</dbReference>
<feature type="compositionally biased region" description="Gly residues" evidence="6">
    <location>
        <begin position="956"/>
        <end position="969"/>
    </location>
</feature>
<comment type="subcellular location">
    <subcellularLocation>
        <location evidence="1">Secreted</location>
    </subcellularLocation>
</comment>
<dbReference type="InterPro" id="IPR001343">
    <property type="entry name" value="Hemolysn_Ca-bd"/>
</dbReference>
<dbReference type="CDD" id="cd05562">
    <property type="entry name" value="Peptidases_S53_like"/>
    <property type="match status" value="1"/>
</dbReference>
<evidence type="ECO:0000256" key="2">
    <source>
        <dbReference type="ARBA" id="ARBA00022525"/>
    </source>
</evidence>
<dbReference type="InterPro" id="IPR034075">
    <property type="entry name" value="Glr3161-like_dom"/>
</dbReference>
<keyword evidence="4" id="KW-0378">Hydrolase</keyword>
<dbReference type="InterPro" id="IPR023828">
    <property type="entry name" value="Peptidase_S8_Ser-AS"/>
</dbReference>
<evidence type="ECO:0000256" key="5">
    <source>
        <dbReference type="ARBA" id="ARBA00022825"/>
    </source>
</evidence>
<dbReference type="PANTHER" id="PTHR38340">
    <property type="entry name" value="S-LAYER PROTEIN"/>
    <property type="match status" value="1"/>
</dbReference>
<dbReference type="Gene3D" id="2.150.10.10">
    <property type="entry name" value="Serralysin-like metalloprotease, C-terminal"/>
    <property type="match status" value="5"/>
</dbReference>
<dbReference type="Gene3D" id="3.40.50.200">
    <property type="entry name" value="Peptidase S8/S53 domain"/>
    <property type="match status" value="2"/>
</dbReference>
<accession>A0ABV7L4P0</accession>
<reference evidence="9" key="1">
    <citation type="journal article" date="2019" name="Int. J. Syst. Evol. Microbiol.">
        <title>The Global Catalogue of Microorganisms (GCM) 10K type strain sequencing project: providing services to taxonomists for standard genome sequencing and annotation.</title>
        <authorList>
            <consortium name="The Broad Institute Genomics Platform"/>
            <consortium name="The Broad Institute Genome Sequencing Center for Infectious Disease"/>
            <person name="Wu L."/>
            <person name="Ma J."/>
        </authorList>
    </citation>
    <scope>NUCLEOTIDE SEQUENCE [LARGE SCALE GENOMIC DNA]</scope>
    <source>
        <strain evidence="9">KCTC 42964</strain>
    </source>
</reference>
<name>A0ABV7L4P0_9PROT</name>
<gene>
    <name evidence="8" type="ORF">ACFOGJ_18800</name>
</gene>
<dbReference type="InterPro" id="IPR018511">
    <property type="entry name" value="Hemolysin-typ_Ca-bd_CS"/>
</dbReference>
<comment type="caution">
    <text evidence="8">The sequence shown here is derived from an EMBL/GenBank/DDBJ whole genome shotgun (WGS) entry which is preliminary data.</text>
</comment>
<feature type="compositionally biased region" description="Polar residues" evidence="6">
    <location>
        <begin position="944"/>
        <end position="953"/>
    </location>
</feature>
<dbReference type="Pfam" id="PF00082">
    <property type="entry name" value="Peptidase_S8"/>
    <property type="match status" value="1"/>
</dbReference>
<evidence type="ECO:0000256" key="4">
    <source>
        <dbReference type="ARBA" id="ARBA00022801"/>
    </source>
</evidence>
<feature type="region of interest" description="Disordered" evidence="6">
    <location>
        <begin position="74"/>
        <end position="93"/>
    </location>
</feature>
<evidence type="ECO:0000313" key="8">
    <source>
        <dbReference type="EMBL" id="MFC3229303.1"/>
    </source>
</evidence>
<feature type="compositionally biased region" description="Acidic residues" evidence="6">
    <location>
        <begin position="971"/>
        <end position="980"/>
    </location>
</feature>
<proteinExistence type="predicted"/>
<evidence type="ECO:0000256" key="1">
    <source>
        <dbReference type="ARBA" id="ARBA00004613"/>
    </source>
</evidence>
<organism evidence="8 9">
    <name type="scientific">Marinibaculum pumilum</name>
    <dbReference type="NCBI Taxonomy" id="1766165"/>
    <lineage>
        <taxon>Bacteria</taxon>
        <taxon>Pseudomonadati</taxon>
        <taxon>Pseudomonadota</taxon>
        <taxon>Alphaproteobacteria</taxon>
        <taxon>Rhodospirillales</taxon>
        <taxon>Rhodospirillaceae</taxon>
        <taxon>Marinibaculum</taxon>
    </lineage>
</organism>
<keyword evidence="9" id="KW-1185">Reference proteome</keyword>
<keyword evidence="3" id="KW-0645">Protease</keyword>
<protein>
    <submittedName>
        <fullName evidence="8">S8 family serine peptidase</fullName>
    </submittedName>
</protein>
<dbReference type="PRINTS" id="PR00313">
    <property type="entry name" value="CABNDNGRPT"/>
</dbReference>
<keyword evidence="2" id="KW-0964">Secreted</keyword>
<dbReference type="PANTHER" id="PTHR38340:SF1">
    <property type="entry name" value="S-LAYER PROTEIN"/>
    <property type="match status" value="1"/>
</dbReference>
<evidence type="ECO:0000256" key="6">
    <source>
        <dbReference type="SAM" id="MobiDB-lite"/>
    </source>
</evidence>
<dbReference type="RefSeq" id="WP_379903371.1">
    <property type="nucleotide sequence ID" value="NZ_JBHRTR010000031.1"/>
</dbReference>
<dbReference type="InterPro" id="IPR050557">
    <property type="entry name" value="RTX_toxin/Mannuronan_C5-epim"/>
</dbReference>
<feature type="region of interest" description="Disordered" evidence="6">
    <location>
        <begin position="941"/>
        <end position="998"/>
    </location>
</feature>
<dbReference type="InterPro" id="IPR011049">
    <property type="entry name" value="Serralysin-like_metalloprot_C"/>
</dbReference>
<keyword evidence="5" id="KW-0720">Serine protease</keyword>